<protein>
    <recommendedName>
        <fullName evidence="5">PepSY domain-containing protein</fullName>
    </recommendedName>
</protein>
<feature type="signal peptide" evidence="2">
    <location>
        <begin position="1"/>
        <end position="21"/>
    </location>
</feature>
<evidence type="ECO:0000313" key="3">
    <source>
        <dbReference type="EMBL" id="MTD94334.1"/>
    </source>
</evidence>
<reference evidence="3 4" key="1">
    <citation type="submission" date="2019-11" db="EMBL/GenBank/DDBJ databases">
        <title>Identification of a novel strain.</title>
        <authorList>
            <person name="Xu Q."/>
            <person name="Wang G."/>
        </authorList>
    </citation>
    <scope>NUCLEOTIDE SEQUENCE [LARGE SCALE GENOMIC DNA]</scope>
    <source>
        <strain evidence="4">xq</strain>
    </source>
</reference>
<organism evidence="3 4">
    <name type="scientific">Hyphomicrobium album</name>
    <dbReference type="NCBI Taxonomy" id="2665159"/>
    <lineage>
        <taxon>Bacteria</taxon>
        <taxon>Pseudomonadati</taxon>
        <taxon>Pseudomonadota</taxon>
        <taxon>Alphaproteobacteria</taxon>
        <taxon>Hyphomicrobiales</taxon>
        <taxon>Hyphomicrobiaceae</taxon>
        <taxon>Hyphomicrobium</taxon>
    </lineage>
</organism>
<dbReference type="EMBL" id="WMBQ01000001">
    <property type="protein sequence ID" value="MTD94334.1"/>
    <property type="molecule type" value="Genomic_DNA"/>
</dbReference>
<feature type="chain" id="PRO_5026213502" description="PepSY domain-containing protein" evidence="2">
    <location>
        <begin position="22"/>
        <end position="146"/>
    </location>
</feature>
<evidence type="ECO:0008006" key="5">
    <source>
        <dbReference type="Google" id="ProtNLM"/>
    </source>
</evidence>
<proteinExistence type="predicted"/>
<evidence type="ECO:0000256" key="2">
    <source>
        <dbReference type="SAM" id="SignalP"/>
    </source>
</evidence>
<sequence>MPAYARFAAAIALAVSTAVFAAPATAADLYEPPYDEYGEGPPPPDRYADVPDDFEPPYPPPAYAESRCVPREVARDRLRAAGWRGFHAVEPRDRVVLVKARRPSGRMFELTIDRCSGEVVDARPIYGRWGRFADGPRRHWDRRPYY</sequence>
<feature type="region of interest" description="Disordered" evidence="1">
    <location>
        <begin position="32"/>
        <end position="54"/>
    </location>
</feature>
<dbReference type="AlphaFoldDB" id="A0A6I3KH68"/>
<dbReference type="Proteomes" id="UP000440694">
    <property type="component" value="Unassembled WGS sequence"/>
</dbReference>
<keyword evidence="2" id="KW-0732">Signal</keyword>
<evidence type="ECO:0000313" key="4">
    <source>
        <dbReference type="Proteomes" id="UP000440694"/>
    </source>
</evidence>
<accession>A0A6I3KH68</accession>
<comment type="caution">
    <text evidence="3">The sequence shown here is derived from an EMBL/GenBank/DDBJ whole genome shotgun (WGS) entry which is preliminary data.</text>
</comment>
<name>A0A6I3KH68_9HYPH</name>
<dbReference type="RefSeq" id="WP_154738771.1">
    <property type="nucleotide sequence ID" value="NZ_WMBQ01000001.1"/>
</dbReference>
<gene>
    <name evidence="3" type="ORF">GIW81_08295</name>
</gene>
<evidence type="ECO:0000256" key="1">
    <source>
        <dbReference type="SAM" id="MobiDB-lite"/>
    </source>
</evidence>
<keyword evidence="4" id="KW-1185">Reference proteome</keyword>